<dbReference type="AlphaFoldDB" id="A0A510UZ15"/>
<evidence type="ECO:0000313" key="2">
    <source>
        <dbReference type="Proteomes" id="UP000321118"/>
    </source>
</evidence>
<name>A0A510UZ15_9CELL</name>
<proteinExistence type="predicted"/>
<evidence type="ECO:0000313" key="1">
    <source>
        <dbReference type="EMBL" id="GEK19888.1"/>
    </source>
</evidence>
<accession>A0A510UZ15</accession>
<organism evidence="1 2">
    <name type="scientific">Cellulomonas xylanilytica</name>
    <dbReference type="NCBI Taxonomy" id="233583"/>
    <lineage>
        <taxon>Bacteria</taxon>
        <taxon>Bacillati</taxon>
        <taxon>Actinomycetota</taxon>
        <taxon>Actinomycetes</taxon>
        <taxon>Micrococcales</taxon>
        <taxon>Cellulomonadaceae</taxon>
        <taxon>Cellulomonas</taxon>
    </lineage>
</organism>
<dbReference type="Proteomes" id="UP000321118">
    <property type="component" value="Unassembled WGS sequence"/>
</dbReference>
<sequence>MRAASECIAFGGHDAPTALARRADPPLDVYFRRPHGNAAILRASGERGLVVMGSLVEVTAVWEASRLDLG</sequence>
<gene>
    <name evidence="1" type="ORF">CXY01_04080</name>
</gene>
<keyword evidence="2" id="KW-1185">Reference proteome</keyword>
<reference evidence="1 2" key="1">
    <citation type="submission" date="2019-07" db="EMBL/GenBank/DDBJ databases">
        <title>Whole genome shotgun sequence of Cellulomonas xylanilytica NBRC 101102.</title>
        <authorList>
            <person name="Hosoyama A."/>
            <person name="Uohara A."/>
            <person name="Ohji S."/>
            <person name="Ichikawa N."/>
        </authorList>
    </citation>
    <scope>NUCLEOTIDE SEQUENCE [LARGE SCALE GENOMIC DNA]</scope>
    <source>
        <strain evidence="1 2">NBRC 101102</strain>
    </source>
</reference>
<comment type="caution">
    <text evidence="1">The sequence shown here is derived from an EMBL/GenBank/DDBJ whole genome shotgun (WGS) entry which is preliminary data.</text>
</comment>
<protein>
    <submittedName>
        <fullName evidence="1">Uncharacterized protein</fullName>
    </submittedName>
</protein>
<dbReference type="EMBL" id="BJUB01000001">
    <property type="protein sequence ID" value="GEK19888.1"/>
    <property type="molecule type" value="Genomic_DNA"/>
</dbReference>